<reference evidence="2 3" key="1">
    <citation type="journal article" date="2013" name="Nature">
        <title>Insights into bilaterian evolution from three spiralian genomes.</title>
        <authorList>
            <person name="Simakov O."/>
            <person name="Marletaz F."/>
            <person name="Cho S.J."/>
            <person name="Edsinger-Gonzales E."/>
            <person name="Havlak P."/>
            <person name="Hellsten U."/>
            <person name="Kuo D.H."/>
            <person name="Larsson T."/>
            <person name="Lv J."/>
            <person name="Arendt D."/>
            <person name="Savage R."/>
            <person name="Osoegawa K."/>
            <person name="de Jong P."/>
            <person name="Grimwood J."/>
            <person name="Chapman J.A."/>
            <person name="Shapiro H."/>
            <person name="Aerts A."/>
            <person name="Otillar R.P."/>
            <person name="Terry A.Y."/>
            <person name="Boore J.L."/>
            <person name="Grigoriev I.V."/>
            <person name="Lindberg D.R."/>
            <person name="Seaver E.C."/>
            <person name="Weisblat D.A."/>
            <person name="Putnam N.H."/>
            <person name="Rokhsar D.S."/>
        </authorList>
    </citation>
    <scope>NUCLEOTIDE SEQUENCE [LARGE SCALE GENOMIC DNA]</scope>
</reference>
<organism evidence="2 3">
    <name type="scientific">Lottia gigantea</name>
    <name type="common">Giant owl limpet</name>
    <dbReference type="NCBI Taxonomy" id="225164"/>
    <lineage>
        <taxon>Eukaryota</taxon>
        <taxon>Metazoa</taxon>
        <taxon>Spiralia</taxon>
        <taxon>Lophotrochozoa</taxon>
        <taxon>Mollusca</taxon>
        <taxon>Gastropoda</taxon>
        <taxon>Patellogastropoda</taxon>
        <taxon>Lottioidea</taxon>
        <taxon>Lottiidae</taxon>
        <taxon>Lottia</taxon>
    </lineage>
</organism>
<evidence type="ECO:0000256" key="1">
    <source>
        <dbReference type="ARBA" id="ARBA00008666"/>
    </source>
</evidence>
<accession>V4ABS1</accession>
<dbReference type="HOGENOM" id="CLU_028274_0_0_1"/>
<protein>
    <submittedName>
        <fullName evidence="2">Uncharacterized protein</fullName>
    </submittedName>
</protein>
<dbReference type="PANTHER" id="PTHR33560">
    <property type="entry name" value="PROTEIN FAM227B"/>
    <property type="match status" value="1"/>
</dbReference>
<dbReference type="OMA" id="NNPRAYT"/>
<dbReference type="Pfam" id="PF14922">
    <property type="entry name" value="FWWh"/>
    <property type="match status" value="1"/>
</dbReference>
<name>V4ABS1_LOTGI</name>
<evidence type="ECO:0000313" key="2">
    <source>
        <dbReference type="EMBL" id="ESO92530.1"/>
    </source>
</evidence>
<dbReference type="InterPro" id="IPR029417">
    <property type="entry name" value="FAM227"/>
</dbReference>
<gene>
    <name evidence="2" type="ORF">LOTGIDRAFT_162435</name>
</gene>
<dbReference type="RefSeq" id="XP_009056673.1">
    <property type="nucleotide sequence ID" value="XM_009058425.1"/>
</dbReference>
<dbReference type="OrthoDB" id="73353at2759"/>
<dbReference type="KEGG" id="lgi:LOTGIDRAFT_162435"/>
<dbReference type="CTD" id="20239013"/>
<evidence type="ECO:0000313" key="3">
    <source>
        <dbReference type="Proteomes" id="UP000030746"/>
    </source>
</evidence>
<dbReference type="STRING" id="225164.V4ABS1"/>
<dbReference type="GeneID" id="20239013"/>
<comment type="similarity">
    <text evidence="1">Belongs to the FAM227 family.</text>
</comment>
<dbReference type="AlphaFoldDB" id="V4ABS1"/>
<dbReference type="EMBL" id="KB202050">
    <property type="protein sequence ID" value="ESO92530.1"/>
    <property type="molecule type" value="Genomic_DNA"/>
</dbReference>
<sequence>MIDALDSRLDNIEKNLKYFSDRILEEQEVKLFHPKDKTFITETSEFDGLRTQRSSKGCKSVDYSESIIESRKRSLEYCTFPGFHQKESIELPSQLETPPILDRVTRAQDFNKSQNENKDLIFDRIADSFVALFTTINKDVKDKVLAVYPDCYAQALYAIYSEAFPESTPIFDDQFKQYLINLAHEWITGLKPVPATYNNWDILALHPSVTKGNKTDDNVVAAKQMIQAAALNKDVTITLDMDSFNKMIEKLGVEKSPIHSPSGFHRDITKTTLTSSSPLPVPSIPQSRTVVPHKPKQLESHQIGPGPDYERVKFNTQGRSPLISHYLYMRQLRDLKQPGQKVRRTEIAKMPYPL</sequence>
<proteinExistence type="inferred from homology"/>
<dbReference type="Proteomes" id="UP000030746">
    <property type="component" value="Unassembled WGS sequence"/>
</dbReference>
<dbReference type="PANTHER" id="PTHR33560:SF2">
    <property type="entry name" value="PROTEIN FAM227B"/>
    <property type="match status" value="1"/>
</dbReference>
<keyword evidence="3" id="KW-1185">Reference proteome</keyword>